<name>A0ABT4QH64_9BACL</name>
<dbReference type="RefSeq" id="WP_269884573.1">
    <property type="nucleotide sequence ID" value="NZ_JAQAGZ010000021.1"/>
</dbReference>
<dbReference type="Proteomes" id="UP001527882">
    <property type="component" value="Unassembled WGS sequence"/>
</dbReference>
<organism evidence="1 2">
    <name type="scientific">Paenibacillus gyeongsangnamensis</name>
    <dbReference type="NCBI Taxonomy" id="3388067"/>
    <lineage>
        <taxon>Bacteria</taxon>
        <taxon>Bacillati</taxon>
        <taxon>Bacillota</taxon>
        <taxon>Bacilli</taxon>
        <taxon>Bacillales</taxon>
        <taxon>Paenibacillaceae</taxon>
        <taxon>Paenibacillus</taxon>
    </lineage>
</organism>
<dbReference type="InterPro" id="IPR015915">
    <property type="entry name" value="Kelch-typ_b-propeller"/>
</dbReference>
<sequence length="379" mass="43224">MLKSRAYKITDQRFDNWEEDVEGKWIYDDFIQHNDYKHGWISLTSLLNDEQHKSIYVGIGAFDTNLLYTFDRETKTFTDLQYKAVADPYDAKFHCSLEMDTNGDVYGALAQFHDVDKQFIAKGGRIVKYSPSTRTYEFLGIPVEGAYIQSIALDRKRRMIYGFTLSPEYLFQHNLATGKSEIVMNIGNSFELCQSHNPVIDDEGNVWGTYGITRAFLYDMGIDSIRLFKYNPDDGQVQFFKHGLPRLGGKDKGKVDRAINIGDSYLYFGGVSGSFSRLNPANGEVKSYGKPCPNMRLAGLCYGKDGYIYGAGGDHYYVTVFRFDPVSERIETLGRIFDETIGEAPVRIHTMTITDDGVLYCGENDNNYRSSYLWEVQIV</sequence>
<dbReference type="EMBL" id="JAQAGZ010000021">
    <property type="protein sequence ID" value="MCZ8516040.1"/>
    <property type="molecule type" value="Genomic_DNA"/>
</dbReference>
<keyword evidence="2" id="KW-1185">Reference proteome</keyword>
<dbReference type="Gene3D" id="2.120.10.80">
    <property type="entry name" value="Kelch-type beta propeller"/>
    <property type="match status" value="1"/>
</dbReference>
<proteinExistence type="predicted"/>
<protein>
    <submittedName>
        <fullName evidence="1">Uncharacterized protein</fullName>
    </submittedName>
</protein>
<dbReference type="SUPFAM" id="SSF63829">
    <property type="entry name" value="Calcium-dependent phosphotriesterase"/>
    <property type="match status" value="1"/>
</dbReference>
<gene>
    <name evidence="1" type="ORF">O9H85_27290</name>
</gene>
<evidence type="ECO:0000313" key="2">
    <source>
        <dbReference type="Proteomes" id="UP001527882"/>
    </source>
</evidence>
<reference evidence="1 2" key="1">
    <citation type="submission" date="2022-12" db="EMBL/GenBank/DDBJ databases">
        <title>Draft genome sequence of Paenibacillus sp. dW9.</title>
        <authorList>
            <person name="Choi E.-W."/>
            <person name="Kim D.-U."/>
        </authorList>
    </citation>
    <scope>NUCLEOTIDE SEQUENCE [LARGE SCALE GENOMIC DNA]</scope>
    <source>
        <strain evidence="2">dW9</strain>
    </source>
</reference>
<comment type="caution">
    <text evidence="1">The sequence shown here is derived from an EMBL/GenBank/DDBJ whole genome shotgun (WGS) entry which is preliminary data.</text>
</comment>
<evidence type="ECO:0000313" key="1">
    <source>
        <dbReference type="EMBL" id="MCZ8516040.1"/>
    </source>
</evidence>
<accession>A0ABT4QH64</accession>